<evidence type="ECO:0000313" key="1">
    <source>
        <dbReference type="EMBL" id="QCD46576.1"/>
    </source>
</evidence>
<sequence>MNESIYKRIKALPPLDDTVTKIQAICKNENSSLNDLSQIIEKDPMLTANILRSANSPLYGFSREVTTISRAVALFGMATIRGFALSSAVKKSFKINLDPYGITSQDFLNISIIQNALMYNWYSKINASELAVLSPASFMLEVGKIVISNELNETGKAAEFKAKLKNISNPFDLSELENKTVEISNETVTAKIFEQWNLETELVDAILYSNSPDDAPKHIKNYSKALKVVKNAVNIFNQLDDNSLQNTLMCLDEYGFAQDKFLEAVAKVKANL</sequence>
<proteinExistence type="predicted"/>
<dbReference type="SUPFAM" id="SSF109604">
    <property type="entry name" value="HD-domain/PDEase-like"/>
    <property type="match status" value="1"/>
</dbReference>
<dbReference type="InterPro" id="IPR013976">
    <property type="entry name" value="HDOD"/>
</dbReference>
<protein>
    <submittedName>
        <fullName evidence="1">HDOD domain-containing signal-transduction protein</fullName>
    </submittedName>
</protein>
<dbReference type="Proteomes" id="UP000502377">
    <property type="component" value="Chromosome"/>
</dbReference>
<gene>
    <name evidence="1" type="ORF">CRECT_0904</name>
</gene>
<accession>A0A6G5QM71</accession>
<name>A0A6G5QM71_CAMRE</name>
<dbReference type="RefSeq" id="WP_004319464.1">
    <property type="nucleotide sequence ID" value="NZ_CAJPTG010000161.1"/>
</dbReference>
<dbReference type="Pfam" id="PF08668">
    <property type="entry name" value="HDOD"/>
    <property type="match status" value="1"/>
</dbReference>
<dbReference type="Gene3D" id="1.10.3210.10">
    <property type="entry name" value="Hypothetical protein af1432"/>
    <property type="match status" value="1"/>
</dbReference>
<dbReference type="AlphaFoldDB" id="A0A6G5QM71"/>
<dbReference type="EMBL" id="CP012543">
    <property type="protein sequence ID" value="QCD46576.1"/>
    <property type="molecule type" value="Genomic_DNA"/>
</dbReference>
<organism evidence="1 2">
    <name type="scientific">Campylobacter rectus</name>
    <name type="common">Wolinella recta</name>
    <dbReference type="NCBI Taxonomy" id="203"/>
    <lineage>
        <taxon>Bacteria</taxon>
        <taxon>Pseudomonadati</taxon>
        <taxon>Campylobacterota</taxon>
        <taxon>Epsilonproteobacteria</taxon>
        <taxon>Campylobacterales</taxon>
        <taxon>Campylobacteraceae</taxon>
        <taxon>Campylobacter</taxon>
    </lineage>
</organism>
<dbReference type="PANTHER" id="PTHR33525:SF4">
    <property type="entry name" value="CYCLIC DI-GMP PHOSPHODIESTERASE CDGJ"/>
    <property type="match status" value="1"/>
</dbReference>
<reference evidence="1 2" key="1">
    <citation type="submission" date="2016-07" db="EMBL/GenBank/DDBJ databases">
        <title>Comparative genomics of the Campylobacter concisus group.</title>
        <authorList>
            <person name="Miller W.G."/>
            <person name="Yee E."/>
            <person name="Chapman M.H."/>
            <person name="Huynh S."/>
            <person name="Bono J.L."/>
            <person name="On S.L.W."/>
            <person name="StLeger J."/>
            <person name="Foster G."/>
            <person name="Parker C.T."/>
        </authorList>
    </citation>
    <scope>NUCLEOTIDE SEQUENCE [LARGE SCALE GENOMIC DNA]</scope>
    <source>
        <strain evidence="1 2">ATCC 33238</strain>
    </source>
</reference>
<dbReference type="PROSITE" id="PS51833">
    <property type="entry name" value="HDOD"/>
    <property type="match status" value="1"/>
</dbReference>
<dbReference type="InterPro" id="IPR052340">
    <property type="entry name" value="RNase_Y/CdgJ"/>
</dbReference>
<dbReference type="PANTHER" id="PTHR33525">
    <property type="match status" value="1"/>
</dbReference>
<dbReference type="KEGG" id="crx:CRECT_0904"/>
<evidence type="ECO:0000313" key="2">
    <source>
        <dbReference type="Proteomes" id="UP000502377"/>
    </source>
</evidence>